<dbReference type="InterPro" id="IPR026017">
    <property type="entry name" value="Lumazine-bd_dom"/>
</dbReference>
<comment type="catalytic activity">
    <reaction evidence="1">
        <text>2 6,7-dimethyl-8-(1-D-ribityl)lumazine + H(+) = 5-amino-6-(D-ribitylamino)uracil + riboflavin</text>
        <dbReference type="Rhea" id="RHEA:20772"/>
        <dbReference type="ChEBI" id="CHEBI:15378"/>
        <dbReference type="ChEBI" id="CHEBI:15934"/>
        <dbReference type="ChEBI" id="CHEBI:57986"/>
        <dbReference type="ChEBI" id="CHEBI:58201"/>
        <dbReference type="EC" id="2.5.1.9"/>
    </reaction>
</comment>
<evidence type="ECO:0000313" key="16">
    <source>
        <dbReference type="Proteomes" id="UP000572988"/>
    </source>
</evidence>
<evidence type="ECO:0000256" key="3">
    <source>
        <dbReference type="ARBA" id="ARBA00004887"/>
    </source>
</evidence>
<dbReference type="InterPro" id="IPR017938">
    <property type="entry name" value="Riboflavin_synthase-like_b-brl"/>
</dbReference>
<feature type="domain" description="Lumazine-binding" evidence="11">
    <location>
        <begin position="1"/>
        <end position="96"/>
    </location>
</feature>
<evidence type="ECO:0000256" key="2">
    <source>
        <dbReference type="ARBA" id="ARBA00002803"/>
    </source>
</evidence>
<name>A0A7Z7QPE2_STASC</name>
<dbReference type="GO" id="GO:0004746">
    <property type="term" value="F:riboflavin synthase activity"/>
    <property type="evidence" value="ECO:0007669"/>
    <property type="project" value="UniProtKB-UniRule"/>
</dbReference>
<dbReference type="PANTHER" id="PTHR21098:SF12">
    <property type="entry name" value="RIBOFLAVIN SYNTHASE"/>
    <property type="match status" value="1"/>
</dbReference>
<dbReference type="Proteomes" id="UP000572988">
    <property type="component" value="Unassembled WGS sequence"/>
</dbReference>
<accession>A0A7Z7QPE2</accession>
<dbReference type="GO" id="GO:0009231">
    <property type="term" value="P:riboflavin biosynthetic process"/>
    <property type="evidence" value="ECO:0007669"/>
    <property type="project" value="UniProtKB-KW"/>
</dbReference>
<evidence type="ECO:0000313" key="14">
    <source>
        <dbReference type="EMBL" id="SUM88340.1"/>
    </source>
</evidence>
<dbReference type="GeneID" id="93789786"/>
<dbReference type="Gene3D" id="2.40.30.20">
    <property type="match status" value="2"/>
</dbReference>
<organism evidence="14">
    <name type="scientific">Staphylococcus schleiferi</name>
    <dbReference type="NCBI Taxonomy" id="1295"/>
    <lineage>
        <taxon>Bacteria</taxon>
        <taxon>Bacillati</taxon>
        <taxon>Bacillota</taxon>
        <taxon>Bacilli</taxon>
        <taxon>Bacillales</taxon>
        <taxon>Staphylococcaceae</taxon>
        <taxon>Staphylococcus</taxon>
    </lineage>
</organism>
<sequence>MFTGIVEEIGTIEKIQKRNPTTELTIQCQHILTDMHIGDSISVNGTCLTVTTFNANSFSVEVILGTENKTYLAELKAGDKVNLERALLATGRLGGHFVQGHVDGKGRIKQIQSSQNEWIYTIEAPTILMNQMVSQGSIAVDGISLTIFKKHPHAFDIHLIPETRKATTLSTKKQGDPVHLETDMLFKYVQTIATQKSDLSMEDLLKAGF</sequence>
<reference evidence="12 15" key="3">
    <citation type="submission" date="2020-11" db="EMBL/GenBank/DDBJ databases">
        <authorList>
            <consortium name="Pathogen Informatics"/>
        </authorList>
    </citation>
    <scope>NUCLEOTIDE SEQUENCE [LARGE SCALE GENOMIC DNA]</scope>
    <source>
        <strain evidence="12 15">NCTC12218</strain>
    </source>
</reference>
<proteinExistence type="predicted"/>
<dbReference type="SUPFAM" id="SSF63380">
    <property type="entry name" value="Riboflavin synthase domain-like"/>
    <property type="match status" value="2"/>
</dbReference>
<evidence type="ECO:0000256" key="4">
    <source>
        <dbReference type="ARBA" id="ARBA00012827"/>
    </source>
</evidence>
<dbReference type="EMBL" id="UHEF01000001">
    <property type="protein sequence ID" value="SUM88340.1"/>
    <property type="molecule type" value="Genomic_DNA"/>
</dbReference>
<evidence type="ECO:0000313" key="15">
    <source>
        <dbReference type="Proteomes" id="UP000264146"/>
    </source>
</evidence>
<evidence type="ECO:0000256" key="5">
    <source>
        <dbReference type="ARBA" id="ARBA00013950"/>
    </source>
</evidence>
<evidence type="ECO:0000256" key="7">
    <source>
        <dbReference type="ARBA" id="ARBA00022679"/>
    </source>
</evidence>
<reference evidence="14" key="2">
    <citation type="submission" date="2018-06" db="EMBL/GenBank/DDBJ databases">
        <authorList>
            <consortium name="Pathogen Informatics"/>
            <person name="Doyle S."/>
        </authorList>
    </citation>
    <scope>NUCLEOTIDE SEQUENCE [LARGE SCALE GENOMIC DNA]</scope>
    <source>
        <strain evidence="14">NCTC12218</strain>
    </source>
</reference>
<dbReference type="NCBIfam" id="NF006767">
    <property type="entry name" value="PRK09289.1"/>
    <property type="match status" value="1"/>
</dbReference>
<dbReference type="InterPro" id="IPR023366">
    <property type="entry name" value="ATP_synth_asu-like_sf"/>
</dbReference>
<evidence type="ECO:0000256" key="9">
    <source>
        <dbReference type="NCBIfam" id="TIGR00187"/>
    </source>
</evidence>
<evidence type="ECO:0000256" key="1">
    <source>
        <dbReference type="ARBA" id="ARBA00000968"/>
    </source>
</evidence>
<keyword evidence="16" id="KW-1185">Reference proteome</keyword>
<dbReference type="InterPro" id="IPR001783">
    <property type="entry name" value="Lumazine-bd"/>
</dbReference>
<dbReference type="PANTHER" id="PTHR21098">
    <property type="entry name" value="RIBOFLAVIN SYNTHASE ALPHA CHAIN"/>
    <property type="match status" value="1"/>
</dbReference>
<dbReference type="PROSITE" id="PS51177">
    <property type="entry name" value="LUMAZINE_BIND"/>
    <property type="match status" value="2"/>
</dbReference>
<keyword evidence="6" id="KW-0686">Riboflavin biosynthesis</keyword>
<dbReference type="AlphaFoldDB" id="A0A7Z7QPE2"/>
<feature type="repeat" description="Lumazine-binding" evidence="10">
    <location>
        <begin position="97"/>
        <end position="193"/>
    </location>
</feature>
<dbReference type="Pfam" id="PF00677">
    <property type="entry name" value="Lum_binding"/>
    <property type="match status" value="2"/>
</dbReference>
<dbReference type="EC" id="2.5.1.9" evidence="4 9"/>
<dbReference type="PIRSF" id="PIRSF000498">
    <property type="entry name" value="Riboflavin_syn_A"/>
    <property type="match status" value="1"/>
</dbReference>
<keyword evidence="8" id="KW-0677">Repeat</keyword>
<evidence type="ECO:0000313" key="13">
    <source>
        <dbReference type="EMBL" id="NHA34880.1"/>
    </source>
</evidence>
<dbReference type="RefSeq" id="WP_016425394.1">
    <property type="nucleotide sequence ID" value="NZ_CABKRV010000001.1"/>
</dbReference>
<comment type="function">
    <text evidence="2">Catalyzes the dismutation of two molecules of 6,7-dimethyl-8-ribityllumazine, resulting in the formation of riboflavin and 5-amino-6-(D-ribitylamino)uracil.</text>
</comment>
<evidence type="ECO:0000259" key="11">
    <source>
        <dbReference type="PROSITE" id="PS51177"/>
    </source>
</evidence>
<evidence type="ECO:0000313" key="12">
    <source>
        <dbReference type="EMBL" id="CAD7359431.1"/>
    </source>
</evidence>
<feature type="repeat" description="Lumazine-binding" evidence="10">
    <location>
        <begin position="1"/>
        <end position="96"/>
    </location>
</feature>
<keyword evidence="7 14" id="KW-0808">Transferase</keyword>
<evidence type="ECO:0000256" key="10">
    <source>
        <dbReference type="PROSITE-ProRule" id="PRU00524"/>
    </source>
</evidence>
<gene>
    <name evidence="14" type="primary">ribE</name>
    <name evidence="13" type="ORF">C1O36_10410</name>
    <name evidence="14" type="ORF">NCTC12218_01078</name>
</gene>
<dbReference type="Proteomes" id="UP000264146">
    <property type="component" value="Chromosome"/>
</dbReference>
<protein>
    <recommendedName>
        <fullName evidence="5 9">Riboflavin synthase</fullName>
        <ecNumber evidence="4 9">2.5.1.9</ecNumber>
    </recommendedName>
</protein>
<dbReference type="FunFam" id="2.40.30.20:FF:000014">
    <property type="entry name" value="Riboflavin synthase, alpha subunit"/>
    <property type="match status" value="1"/>
</dbReference>
<dbReference type="CDD" id="cd00402">
    <property type="entry name" value="Riboflavin_synthase_like"/>
    <property type="match status" value="1"/>
</dbReference>
<dbReference type="EMBL" id="LR962863">
    <property type="protein sequence ID" value="CAD7359431.1"/>
    <property type="molecule type" value="Genomic_DNA"/>
</dbReference>
<dbReference type="NCBIfam" id="TIGR00187">
    <property type="entry name" value="ribE"/>
    <property type="match status" value="1"/>
</dbReference>
<evidence type="ECO:0000256" key="6">
    <source>
        <dbReference type="ARBA" id="ARBA00022619"/>
    </source>
</evidence>
<feature type="domain" description="Lumazine-binding" evidence="11">
    <location>
        <begin position="97"/>
        <end position="193"/>
    </location>
</feature>
<evidence type="ECO:0000256" key="8">
    <source>
        <dbReference type="ARBA" id="ARBA00022737"/>
    </source>
</evidence>
<reference evidence="13 16" key="1">
    <citation type="submission" date="2018-01" db="EMBL/GenBank/DDBJ databases">
        <title>Complete genome sequence of Staphylococcus Scheliferi isolated from human.</title>
        <authorList>
            <person name="Abouelkhair M.A."/>
            <person name="Bemis D.A."/>
            <person name="Kania S.A."/>
        </authorList>
    </citation>
    <scope>NUCLEOTIDE SEQUENCE [LARGE SCALE GENOMIC DNA]</scope>
    <source>
        <strain evidence="13 16">ATCC 43808</strain>
    </source>
</reference>
<comment type="pathway">
    <text evidence="3">Cofactor biosynthesis; riboflavin biosynthesis; riboflavin from 2-hydroxy-3-oxobutyl phosphate and 5-amino-6-(D-ribitylamino)uracil: step 2/2.</text>
</comment>
<dbReference type="EMBL" id="POVK01000040">
    <property type="protein sequence ID" value="NHA34880.1"/>
    <property type="molecule type" value="Genomic_DNA"/>
</dbReference>